<gene>
    <name evidence="1" type="ORF">NMOB1V02_LOCUS9247</name>
</gene>
<evidence type="ECO:0000313" key="2">
    <source>
        <dbReference type="Proteomes" id="UP000678499"/>
    </source>
</evidence>
<organism evidence="1">
    <name type="scientific">Notodromas monacha</name>
    <dbReference type="NCBI Taxonomy" id="399045"/>
    <lineage>
        <taxon>Eukaryota</taxon>
        <taxon>Metazoa</taxon>
        <taxon>Ecdysozoa</taxon>
        <taxon>Arthropoda</taxon>
        <taxon>Crustacea</taxon>
        <taxon>Oligostraca</taxon>
        <taxon>Ostracoda</taxon>
        <taxon>Podocopa</taxon>
        <taxon>Podocopida</taxon>
        <taxon>Cypridocopina</taxon>
        <taxon>Cypridoidea</taxon>
        <taxon>Cyprididae</taxon>
        <taxon>Notodromas</taxon>
    </lineage>
</organism>
<dbReference type="EMBL" id="CAJPEX010003018">
    <property type="protein sequence ID" value="CAG0921759.1"/>
    <property type="molecule type" value="Genomic_DNA"/>
</dbReference>
<proteinExistence type="predicted"/>
<dbReference type="AlphaFoldDB" id="A0A7R9BU25"/>
<sequence>MAKLLHSSPDCGEMRVKATHVICAVPINPCKQNQRCLVPFIKFFCCFGVWTLLAHISGLGDIYLPQWESDGRGWVLQSGMSDTMHSIRFKLGPQNFDKLKVANFCNRPTRPGENNAFRNARYSSTLALYAEAANPWTRNNCLPRYSPGHELDSYHARFGSKVGLNAGTLDQGYSAYYYSSTEIVENFRAHAN</sequence>
<protein>
    <submittedName>
        <fullName evidence="1">Uncharacterized protein</fullName>
    </submittedName>
</protein>
<accession>A0A7R9BU25</accession>
<reference evidence="1" key="1">
    <citation type="submission" date="2020-11" db="EMBL/GenBank/DDBJ databases">
        <authorList>
            <person name="Tran Van P."/>
        </authorList>
    </citation>
    <scope>NUCLEOTIDE SEQUENCE</scope>
</reference>
<keyword evidence="2" id="KW-1185">Reference proteome</keyword>
<dbReference type="Proteomes" id="UP000678499">
    <property type="component" value="Unassembled WGS sequence"/>
</dbReference>
<name>A0A7R9BU25_9CRUS</name>
<evidence type="ECO:0000313" key="1">
    <source>
        <dbReference type="EMBL" id="CAD7281607.1"/>
    </source>
</evidence>
<dbReference type="EMBL" id="OA885055">
    <property type="protein sequence ID" value="CAD7281607.1"/>
    <property type="molecule type" value="Genomic_DNA"/>
</dbReference>